<feature type="disulfide bond" evidence="10">
    <location>
        <begin position="947"/>
        <end position="956"/>
    </location>
</feature>
<dbReference type="PANTHER" id="PTHR45836:SF4">
    <property type="entry name" value="PROTEIN SLIT"/>
    <property type="match status" value="1"/>
</dbReference>
<keyword evidence="6 11" id="KW-0732">Signal</keyword>
<evidence type="ECO:0000256" key="11">
    <source>
        <dbReference type="SAM" id="SignalP"/>
    </source>
</evidence>
<gene>
    <name evidence="15" type="ORF">MEDL_49647</name>
</gene>
<dbReference type="SMART" id="SM00082">
    <property type="entry name" value="LRRCT"/>
    <property type="match status" value="4"/>
</dbReference>
<reference evidence="15" key="1">
    <citation type="submission" date="2021-03" db="EMBL/GenBank/DDBJ databases">
        <authorList>
            <person name="Bekaert M."/>
        </authorList>
    </citation>
    <scope>NUCLEOTIDE SEQUENCE</scope>
</reference>
<dbReference type="InterPro" id="IPR000152">
    <property type="entry name" value="EGF-type_Asp/Asn_hydroxyl_site"/>
</dbReference>
<dbReference type="Gene3D" id="3.80.10.10">
    <property type="entry name" value="Ribonuclease Inhibitor"/>
    <property type="match status" value="4"/>
</dbReference>
<dbReference type="Pfam" id="PF01463">
    <property type="entry name" value="LRRCT"/>
    <property type="match status" value="2"/>
</dbReference>
<dbReference type="FunFam" id="3.80.10.10:FF:000002">
    <property type="entry name" value="Slit guidance ligand 2"/>
    <property type="match status" value="2"/>
</dbReference>
<keyword evidence="3" id="KW-0964">Secreted</keyword>
<keyword evidence="16" id="KW-1185">Reference proteome</keyword>
<dbReference type="Proteomes" id="UP000683360">
    <property type="component" value="Unassembled WGS sequence"/>
</dbReference>
<feature type="disulfide bond" evidence="10">
    <location>
        <begin position="1292"/>
        <end position="1301"/>
    </location>
</feature>
<dbReference type="Pfam" id="PF00054">
    <property type="entry name" value="Laminin_G_1"/>
    <property type="match status" value="1"/>
</dbReference>
<dbReference type="InterPro" id="IPR051355">
    <property type="entry name" value="Notch/Slit_guidance"/>
</dbReference>
<dbReference type="GO" id="GO:0007411">
    <property type="term" value="P:axon guidance"/>
    <property type="evidence" value="ECO:0007669"/>
    <property type="project" value="TreeGrafter"/>
</dbReference>
<feature type="domain" description="Laminin G" evidence="13">
    <location>
        <begin position="1087"/>
        <end position="1264"/>
    </location>
</feature>
<keyword evidence="2" id="KW-0217">Developmental protein</keyword>
<evidence type="ECO:0000256" key="7">
    <source>
        <dbReference type="ARBA" id="ARBA00022737"/>
    </source>
</evidence>
<dbReference type="SMART" id="SM00041">
    <property type="entry name" value="CT"/>
    <property type="match status" value="1"/>
</dbReference>
<evidence type="ECO:0000259" key="14">
    <source>
        <dbReference type="PROSITE" id="PS50026"/>
    </source>
</evidence>
<evidence type="ECO:0000256" key="10">
    <source>
        <dbReference type="PROSITE-ProRule" id="PRU00076"/>
    </source>
</evidence>
<proteinExistence type="predicted"/>
<dbReference type="InterPro" id="IPR032675">
    <property type="entry name" value="LRR_dom_sf"/>
</dbReference>
<dbReference type="Pfam" id="PF01462">
    <property type="entry name" value="LRRNT"/>
    <property type="match status" value="3"/>
</dbReference>
<dbReference type="FunFam" id="2.10.25.10:FF:000063">
    <property type="entry name" value="Slit guidance ligand 2"/>
    <property type="match status" value="1"/>
</dbReference>
<dbReference type="InterPro" id="IPR018097">
    <property type="entry name" value="EGF_Ca-bd_CS"/>
</dbReference>
<dbReference type="InterPro" id="IPR000742">
    <property type="entry name" value="EGF"/>
</dbReference>
<dbReference type="SUPFAM" id="SSF52058">
    <property type="entry name" value="L domain-like"/>
    <property type="match status" value="3"/>
</dbReference>
<dbReference type="SUPFAM" id="SSF49899">
    <property type="entry name" value="Concanavalin A-like lectins/glucanases"/>
    <property type="match status" value="1"/>
</dbReference>
<feature type="domain" description="EGF-like" evidence="14">
    <location>
        <begin position="959"/>
        <end position="997"/>
    </location>
</feature>
<dbReference type="PROSITE" id="PS01185">
    <property type="entry name" value="CTCK_1"/>
    <property type="match status" value="1"/>
</dbReference>
<name>A0A8S3U0M3_MYTED</name>
<feature type="disulfide bond" evidence="10">
    <location>
        <begin position="987"/>
        <end position="996"/>
    </location>
</feature>
<keyword evidence="9" id="KW-0325">Glycoprotein</keyword>
<feature type="signal peptide" evidence="11">
    <location>
        <begin position="1"/>
        <end position="24"/>
    </location>
</feature>
<dbReference type="PROSITE" id="PS51450">
    <property type="entry name" value="LRR"/>
    <property type="match status" value="4"/>
</dbReference>
<dbReference type="CDD" id="cd00110">
    <property type="entry name" value="LamG"/>
    <property type="match status" value="1"/>
</dbReference>
<dbReference type="CDD" id="cd00054">
    <property type="entry name" value="EGF_CA"/>
    <property type="match status" value="5"/>
</dbReference>
<evidence type="ECO:0000313" key="15">
    <source>
        <dbReference type="EMBL" id="CAG2237174.1"/>
    </source>
</evidence>
<feature type="domain" description="EGF-like" evidence="14">
    <location>
        <begin position="882"/>
        <end position="919"/>
    </location>
</feature>
<protein>
    <submittedName>
        <fullName evidence="15">SLIT2</fullName>
    </submittedName>
</protein>
<dbReference type="InterPro" id="IPR003591">
    <property type="entry name" value="Leu-rich_rpt_typical-subtyp"/>
</dbReference>
<dbReference type="PROSITE" id="PS01225">
    <property type="entry name" value="CTCK_2"/>
    <property type="match status" value="1"/>
</dbReference>
<dbReference type="PROSITE" id="PS50026">
    <property type="entry name" value="EGF_3"/>
    <property type="match status" value="7"/>
</dbReference>
<dbReference type="SMART" id="SM00282">
    <property type="entry name" value="LamG"/>
    <property type="match status" value="1"/>
</dbReference>
<evidence type="ECO:0000256" key="1">
    <source>
        <dbReference type="ARBA" id="ARBA00004613"/>
    </source>
</evidence>
<dbReference type="InterPro" id="IPR001611">
    <property type="entry name" value="Leu-rich_rpt"/>
</dbReference>
<dbReference type="InterPro" id="IPR013320">
    <property type="entry name" value="ConA-like_dom_sf"/>
</dbReference>
<dbReference type="GO" id="GO:0005509">
    <property type="term" value="F:calcium ion binding"/>
    <property type="evidence" value="ECO:0007669"/>
    <property type="project" value="InterPro"/>
</dbReference>
<dbReference type="FunFam" id="3.80.10.10:FF:000004">
    <property type="entry name" value="Slit guidance ligand 2"/>
    <property type="match status" value="1"/>
</dbReference>
<dbReference type="Pfam" id="PF00560">
    <property type="entry name" value="LRR_1"/>
    <property type="match status" value="1"/>
</dbReference>
<dbReference type="InterPro" id="IPR000372">
    <property type="entry name" value="LRRNT"/>
</dbReference>
<dbReference type="InterPro" id="IPR006207">
    <property type="entry name" value="Cys_knot_C"/>
</dbReference>
<dbReference type="Gene3D" id="2.10.25.10">
    <property type="entry name" value="Laminin"/>
    <property type="match status" value="7"/>
</dbReference>
<feature type="disulfide bond" evidence="10">
    <location>
        <begin position="870"/>
        <end position="879"/>
    </location>
</feature>
<dbReference type="GO" id="GO:0005576">
    <property type="term" value="C:extracellular region"/>
    <property type="evidence" value="ECO:0007669"/>
    <property type="project" value="UniProtKB-SubCell"/>
</dbReference>
<dbReference type="SMART" id="SM00369">
    <property type="entry name" value="LRR_TYP"/>
    <property type="match status" value="13"/>
</dbReference>
<comment type="subcellular location">
    <subcellularLocation>
        <location evidence="1">Secreted</location>
    </subcellularLocation>
</comment>
<evidence type="ECO:0000313" key="16">
    <source>
        <dbReference type="Proteomes" id="UP000683360"/>
    </source>
</evidence>
<feature type="disulfide bond" evidence="10">
    <location>
        <begin position="1025"/>
        <end position="1034"/>
    </location>
</feature>
<comment type="caution">
    <text evidence="10">Lacks conserved residue(s) required for the propagation of feature annotation.</text>
</comment>
<dbReference type="FunFam" id="2.10.25.10:FF:000472">
    <property type="entry name" value="Uncharacterized protein, isoform A"/>
    <property type="match status" value="2"/>
</dbReference>
<dbReference type="SMART" id="SM00013">
    <property type="entry name" value="LRRNT"/>
    <property type="match status" value="3"/>
</dbReference>
<feature type="domain" description="EGF-like" evidence="14">
    <location>
        <begin position="921"/>
        <end position="957"/>
    </location>
</feature>
<evidence type="ECO:0000256" key="9">
    <source>
        <dbReference type="ARBA" id="ARBA00023180"/>
    </source>
</evidence>
<evidence type="ECO:0000259" key="12">
    <source>
        <dbReference type="PROSITE" id="PS01225"/>
    </source>
</evidence>
<dbReference type="PROSITE" id="PS01186">
    <property type="entry name" value="EGF_2"/>
    <property type="match status" value="6"/>
</dbReference>
<dbReference type="InterPro" id="IPR013032">
    <property type="entry name" value="EGF-like_CS"/>
</dbReference>
<dbReference type="InterPro" id="IPR001791">
    <property type="entry name" value="Laminin_G"/>
</dbReference>
<feature type="disulfide bond" evidence="10">
    <location>
        <begin position="909"/>
        <end position="918"/>
    </location>
</feature>
<dbReference type="SMART" id="SM00181">
    <property type="entry name" value="EGF"/>
    <property type="match status" value="7"/>
</dbReference>
<dbReference type="InterPro" id="IPR000483">
    <property type="entry name" value="Cys-rich_flank_reg_C"/>
</dbReference>
<dbReference type="PROSITE" id="PS01187">
    <property type="entry name" value="EGF_CA"/>
    <property type="match status" value="2"/>
</dbReference>
<dbReference type="SMART" id="SM00365">
    <property type="entry name" value="LRR_SD22"/>
    <property type="match status" value="7"/>
</dbReference>
<dbReference type="InterPro" id="IPR001881">
    <property type="entry name" value="EGF-like_Ca-bd_dom"/>
</dbReference>
<evidence type="ECO:0000256" key="4">
    <source>
        <dbReference type="ARBA" id="ARBA00022536"/>
    </source>
</evidence>
<dbReference type="Pfam" id="PF13855">
    <property type="entry name" value="LRR_8"/>
    <property type="match status" value="5"/>
</dbReference>
<dbReference type="Pfam" id="PF12661">
    <property type="entry name" value="hEGF"/>
    <property type="match status" value="1"/>
</dbReference>
<evidence type="ECO:0000256" key="3">
    <source>
        <dbReference type="ARBA" id="ARBA00022525"/>
    </source>
</evidence>
<feature type="domain" description="EGF-like" evidence="14">
    <location>
        <begin position="1046"/>
        <end position="1084"/>
    </location>
</feature>
<dbReference type="PANTHER" id="PTHR45836">
    <property type="entry name" value="SLIT HOMOLOG"/>
    <property type="match status" value="1"/>
</dbReference>
<comment type="caution">
    <text evidence="15">The sequence shown here is derived from an EMBL/GenBank/DDBJ whole genome shotgun (WGS) entry which is preliminary data.</text>
</comment>
<dbReference type="OrthoDB" id="283575at2759"/>
<dbReference type="PROSITE" id="PS00010">
    <property type="entry name" value="ASX_HYDROXYL"/>
    <property type="match status" value="2"/>
</dbReference>
<keyword evidence="8 10" id="KW-1015">Disulfide bond</keyword>
<dbReference type="Gene3D" id="2.60.120.200">
    <property type="match status" value="1"/>
</dbReference>
<evidence type="ECO:0000259" key="13">
    <source>
        <dbReference type="PROSITE" id="PS50025"/>
    </source>
</evidence>
<feature type="disulfide bond" evidence="10">
    <location>
        <begin position="1055"/>
        <end position="1072"/>
    </location>
</feature>
<dbReference type="PROSITE" id="PS50025">
    <property type="entry name" value="LAM_G_DOMAIN"/>
    <property type="match status" value="1"/>
</dbReference>
<dbReference type="Pfam" id="PF00008">
    <property type="entry name" value="EGF"/>
    <property type="match status" value="4"/>
</dbReference>
<dbReference type="GO" id="GO:0008201">
    <property type="term" value="F:heparin binding"/>
    <property type="evidence" value="ECO:0007669"/>
    <property type="project" value="TreeGrafter"/>
</dbReference>
<keyword evidence="4 10" id="KW-0245">EGF-like domain</keyword>
<dbReference type="GO" id="GO:0048495">
    <property type="term" value="F:Roundabout binding"/>
    <property type="evidence" value="ECO:0007669"/>
    <property type="project" value="TreeGrafter"/>
</dbReference>
<evidence type="ECO:0000256" key="2">
    <source>
        <dbReference type="ARBA" id="ARBA00022473"/>
    </source>
</evidence>
<feature type="domain" description="CTCK" evidence="12">
    <location>
        <begin position="1307"/>
        <end position="1378"/>
    </location>
</feature>
<feature type="domain" description="EGF-like" evidence="14">
    <location>
        <begin position="1265"/>
        <end position="1302"/>
    </location>
</feature>
<accession>A0A8S3U0M3</accession>
<evidence type="ECO:0000256" key="5">
    <source>
        <dbReference type="ARBA" id="ARBA00022614"/>
    </source>
</evidence>
<evidence type="ECO:0000256" key="8">
    <source>
        <dbReference type="ARBA" id="ARBA00023157"/>
    </source>
</evidence>
<feature type="disulfide bond" evidence="10">
    <location>
        <begin position="1074"/>
        <end position="1083"/>
    </location>
</feature>
<sequence>MIVGICKFMFCLMLLELEQDYGKCLQPLNLGIGFKQRRGNLFDELDLSYNKLQSINRKSLQGSLSLRNLQLDHNQIICISEESLRPLKKMEILTLNNNNLTTLPRGLFDHMTNLRILRLINNNFMCDCHLLWLPRYLRSHRGLGLYTECDSPSRLQSIEMVDIPESQFKCQGMDSYKAPKCGVEARCPSKCRCMEGVVDCRDLGLTAIPTNLPEDTIEIRMEQNHIVHIPSGAFSDMKRLRRIDLSNNQISKIDSDAFAGQLFLNSLVLYGNKIVDLPHGVFNGLSSLQLLLLNANKIKCIRKDAFKDLYNLNLLSLYDNQIQSLGNGTFVPLQNIQTLHLGRNPFICDCNLGWLVEYLIKNPIETSGARCESPRRMERKKIATAKVSKFKCKGAENHRTENAGNCMVDMACPDSCVCLGTVVDCSGRGLTAIPKGIPTYTTSLKLNKNKLTRIDSLSEMLTLLDGLRSIDFSNNLIDSIHDMAFDGANKLLEINLADNKLSKLSMKMLYGLRSVHTISLDKNQITCISNTTFSEMPNLRHLSLFNNQIRCVMEGAFDKQHYLARLNVEGNPFNCNCHLGWLPEWLSMRNIITGNPTCNAPHQFKDSAITDLKAKDFICEESSDRGCNIGIPPCCSDGPLESVDSCHPRAFCPPSCTCTGTVVRCSRKNLSTIPSGIPQDTTELYLDVNKITHLTTEIGSLTNLRRLDLSNNLLVTLPENIFSNCTQLTALILSYNHLECMADTTLSSLKRLRVLSLHGNNFSTIPYGAFKDLISLTHLALGGNPFYCDCNLKWLSDYIKKDYVESGIASCAGPLQMTNKLILTTDSTAFQCNTKEDSGLLSKCNACHKNPCLHDGTCQLQDFKNFTCQCTPGYYGNTCQNEINACFGNPCVNNGECSVLHHGRFQCACPDGFRGERCEENINDCVQHRCQNNATCVDGIQTYTCKCAMGFNGKHCESKIPFCQGVYNFCQNGAKCISTDNDYRCQCTKDWSGKNCSVNIDDCKTHICQNGGRCIDGVGTYNCLCSKGYTGKYCDVPPARKQFYAAAGPCQHHDCQNNAVCHPQKGNREYSCECVSGFSGKKCEKLKSVTFKAEDSYIQMSKIDFQSEVNITISLKTESKSGLIFYTGSEPHLAVELFRGRVKISFYTGDDHASTMYSYIYSFVTIDDDKIHKIQLMVQRRNITMTIDDGKPRSVINQGNNDFLNHDEDVYLGGMPQDVGQAAKDKFHTRNLASFKGCFQEVSVNGKVLDFTASIYNHKVMPGCKVDVCHNNRCKKGHCKPRKKRGGYRCKCKRGYSGKFCDIAPSCSRKVFKNIYVDPKTNCQSRTKIKFRVCEGSCGKDCCKPKKIKTRKVRLYCKNGSSYVHNLPVIRRCGCKKC</sequence>
<feature type="domain" description="EGF-like" evidence="14">
    <location>
        <begin position="845"/>
        <end position="880"/>
    </location>
</feature>
<feature type="disulfide bond" evidence="10">
    <location>
        <begin position="1269"/>
        <end position="1279"/>
    </location>
</feature>
<organism evidence="15 16">
    <name type="scientific">Mytilus edulis</name>
    <name type="common">Blue mussel</name>
    <dbReference type="NCBI Taxonomy" id="6550"/>
    <lineage>
        <taxon>Eukaryota</taxon>
        <taxon>Metazoa</taxon>
        <taxon>Spiralia</taxon>
        <taxon>Lophotrochozoa</taxon>
        <taxon>Mollusca</taxon>
        <taxon>Bivalvia</taxon>
        <taxon>Autobranchia</taxon>
        <taxon>Pteriomorphia</taxon>
        <taxon>Mytilida</taxon>
        <taxon>Mytiloidea</taxon>
        <taxon>Mytilidae</taxon>
        <taxon>Mytilinae</taxon>
        <taxon>Mytilus</taxon>
    </lineage>
</organism>
<dbReference type="EMBL" id="CAJPWZ010002379">
    <property type="protein sequence ID" value="CAG2237174.1"/>
    <property type="molecule type" value="Genomic_DNA"/>
</dbReference>
<feature type="domain" description="EGF-like" evidence="14">
    <location>
        <begin position="999"/>
        <end position="1035"/>
    </location>
</feature>
<keyword evidence="7" id="KW-0677">Repeat</keyword>
<dbReference type="PROSITE" id="PS00022">
    <property type="entry name" value="EGF_1"/>
    <property type="match status" value="7"/>
</dbReference>
<dbReference type="SMART" id="SM00179">
    <property type="entry name" value="EGF_CA"/>
    <property type="match status" value="7"/>
</dbReference>
<keyword evidence="5" id="KW-0433">Leucine-rich repeat</keyword>
<evidence type="ECO:0000256" key="6">
    <source>
        <dbReference type="ARBA" id="ARBA00022729"/>
    </source>
</evidence>
<feature type="chain" id="PRO_5035803923" evidence="11">
    <location>
        <begin position="25"/>
        <end position="1378"/>
    </location>
</feature>
<dbReference type="SUPFAM" id="SSF57196">
    <property type="entry name" value="EGF/Laminin"/>
    <property type="match status" value="7"/>
</dbReference>